<dbReference type="AlphaFoldDB" id="A0A1W2FWN7"/>
<proteinExistence type="predicted"/>
<evidence type="ECO:0000313" key="2">
    <source>
        <dbReference type="EMBL" id="SMD26214.1"/>
    </source>
</evidence>
<evidence type="ECO:0000313" key="3">
    <source>
        <dbReference type="Proteomes" id="UP000192674"/>
    </source>
</evidence>
<dbReference type="OrthoDB" id="8225825at2"/>
<gene>
    <name evidence="2" type="ORF">SAMN05661093_09795</name>
</gene>
<reference evidence="2 3" key="1">
    <citation type="submission" date="2017-04" db="EMBL/GenBank/DDBJ databases">
        <authorList>
            <person name="Afonso C.L."/>
            <person name="Miller P.J."/>
            <person name="Scott M.A."/>
            <person name="Spackman E."/>
            <person name="Goraichik I."/>
            <person name="Dimitrov K.M."/>
            <person name="Suarez D.L."/>
            <person name="Swayne D.E."/>
        </authorList>
    </citation>
    <scope>NUCLEOTIDE SEQUENCE [LARGE SCALE GENOMIC DNA]</scope>
    <source>
        <strain evidence="2 3">DSM 43828</strain>
    </source>
</reference>
<keyword evidence="3" id="KW-1185">Reference proteome</keyword>
<dbReference type="Gene3D" id="1.20.120.520">
    <property type="entry name" value="nmb1532 protein domain like"/>
    <property type="match status" value="1"/>
</dbReference>
<accession>A0A1W2FWN7</accession>
<organism evidence="2 3">
    <name type="scientific">Kibdelosporangium aridum</name>
    <dbReference type="NCBI Taxonomy" id="2030"/>
    <lineage>
        <taxon>Bacteria</taxon>
        <taxon>Bacillati</taxon>
        <taxon>Actinomycetota</taxon>
        <taxon>Actinomycetes</taxon>
        <taxon>Pseudonocardiales</taxon>
        <taxon>Pseudonocardiaceae</taxon>
        <taxon>Kibdelosporangium</taxon>
    </lineage>
</organism>
<feature type="domain" description="Hemerythrin-like" evidence="1">
    <location>
        <begin position="12"/>
        <end position="132"/>
    </location>
</feature>
<name>A0A1W2FWN7_KIBAR</name>
<dbReference type="EMBL" id="FWXV01000013">
    <property type="protein sequence ID" value="SMD26214.1"/>
    <property type="molecule type" value="Genomic_DNA"/>
</dbReference>
<dbReference type="Proteomes" id="UP000192674">
    <property type="component" value="Unassembled WGS sequence"/>
</dbReference>
<dbReference type="InterPro" id="IPR012312">
    <property type="entry name" value="Hemerythrin-like"/>
</dbReference>
<evidence type="ECO:0000259" key="1">
    <source>
        <dbReference type="Pfam" id="PF01814"/>
    </source>
</evidence>
<dbReference type="Pfam" id="PF01814">
    <property type="entry name" value="Hemerythrin"/>
    <property type="match status" value="1"/>
</dbReference>
<dbReference type="RefSeq" id="WP_160097250.1">
    <property type="nucleotide sequence ID" value="NZ_FWXV01000013.1"/>
</dbReference>
<protein>
    <submittedName>
        <fullName evidence="2">Hemerythrin HHE cation binding domain-containing protein</fullName>
    </submittedName>
</protein>
<sequence>MTTPDRNRAMAAQLVRAHDELRRELRRVRSQLGSGDAVLSRSLTTHCLAFCDNLRHHHTMEDGGFALLDGELAPVLDRLRQEHHVVSAALGRIRDLLGSDAAAADVELAFEQLSEQLERHFAYEEEQLLPALNG</sequence>